<keyword evidence="2" id="KW-0813">Transport</keyword>
<evidence type="ECO:0000256" key="1">
    <source>
        <dbReference type="ARBA" id="ARBA00004167"/>
    </source>
</evidence>
<dbReference type="GO" id="GO:0012505">
    <property type="term" value="C:endomembrane system"/>
    <property type="evidence" value="ECO:0007669"/>
    <property type="project" value="UniProtKB-ARBA"/>
</dbReference>
<dbReference type="RefSeq" id="XP_001418721.1">
    <property type="nucleotide sequence ID" value="XM_001418684.1"/>
</dbReference>
<reference evidence="10 11" key="1">
    <citation type="journal article" date="2007" name="Proc. Natl. Acad. Sci. U.S.A.">
        <title>The tiny eukaryote Ostreococcus provides genomic insights into the paradox of plankton speciation.</title>
        <authorList>
            <person name="Palenik B."/>
            <person name="Grimwood J."/>
            <person name="Aerts A."/>
            <person name="Rouze P."/>
            <person name="Salamov A."/>
            <person name="Putnam N."/>
            <person name="Dupont C."/>
            <person name="Jorgensen R."/>
            <person name="Derelle E."/>
            <person name="Rombauts S."/>
            <person name="Zhou K."/>
            <person name="Otillar R."/>
            <person name="Merchant S.S."/>
            <person name="Podell S."/>
            <person name="Gaasterland T."/>
            <person name="Napoli C."/>
            <person name="Gendler K."/>
            <person name="Manuell A."/>
            <person name="Tai V."/>
            <person name="Vallon O."/>
            <person name="Piganeau G."/>
            <person name="Jancek S."/>
            <person name="Heijde M."/>
            <person name="Jabbari K."/>
            <person name="Bowler C."/>
            <person name="Lohr M."/>
            <person name="Robbens S."/>
            <person name="Werner G."/>
            <person name="Dubchak I."/>
            <person name="Pazour G.J."/>
            <person name="Ren Q."/>
            <person name="Paulsen I."/>
            <person name="Delwiche C."/>
            <person name="Schmutz J."/>
            <person name="Rokhsar D."/>
            <person name="Van de Peer Y."/>
            <person name="Moreau H."/>
            <person name="Grigoriev I.V."/>
        </authorList>
    </citation>
    <scope>NUCLEOTIDE SEQUENCE [LARGE SCALE GENOMIC DNA]</scope>
    <source>
        <strain evidence="10 11">CCE9901</strain>
    </source>
</reference>
<keyword evidence="11" id="KW-1185">Reference proteome</keyword>
<dbReference type="GO" id="GO:0005737">
    <property type="term" value="C:cytoplasm"/>
    <property type="evidence" value="ECO:0007669"/>
    <property type="project" value="UniProtKB-ARBA"/>
</dbReference>
<evidence type="ECO:0000256" key="7">
    <source>
        <dbReference type="SAM" id="MobiDB-lite"/>
    </source>
</evidence>
<keyword evidence="5 8" id="KW-1133">Transmembrane helix</keyword>
<feature type="transmembrane region" description="Helical" evidence="8">
    <location>
        <begin position="108"/>
        <end position="128"/>
    </location>
</feature>
<organism evidence="10 11">
    <name type="scientific">Ostreococcus lucimarinus (strain CCE9901)</name>
    <dbReference type="NCBI Taxonomy" id="436017"/>
    <lineage>
        <taxon>Eukaryota</taxon>
        <taxon>Viridiplantae</taxon>
        <taxon>Chlorophyta</taxon>
        <taxon>Mamiellophyceae</taxon>
        <taxon>Mamiellales</taxon>
        <taxon>Bathycoccaceae</taxon>
        <taxon>Ostreococcus</taxon>
    </lineage>
</organism>
<dbReference type="Gene3D" id="1.20.5.110">
    <property type="match status" value="1"/>
</dbReference>
<dbReference type="OMA" id="EMTMIKA"/>
<keyword evidence="4" id="KW-0653">Protein transport</keyword>
<evidence type="ECO:0000259" key="9">
    <source>
        <dbReference type="PROSITE" id="PS50192"/>
    </source>
</evidence>
<evidence type="ECO:0000256" key="4">
    <source>
        <dbReference type="ARBA" id="ARBA00022927"/>
    </source>
</evidence>
<dbReference type="STRING" id="436017.A4S0C5"/>
<comment type="subcellular location">
    <subcellularLocation>
        <location evidence="1">Membrane</location>
        <topology evidence="1">Single-pass membrane protein</topology>
    </subcellularLocation>
</comment>
<keyword evidence="3 8" id="KW-0812">Transmembrane</keyword>
<accession>A4S0C5</accession>
<proteinExistence type="predicted"/>
<gene>
    <name evidence="10" type="ORF">OSTLU_32692</name>
</gene>
<dbReference type="KEGG" id="olu:OSTLU_32692"/>
<evidence type="ECO:0000256" key="5">
    <source>
        <dbReference type="ARBA" id="ARBA00022989"/>
    </source>
</evidence>
<dbReference type="CDD" id="cd15841">
    <property type="entry name" value="SNARE_Qc"/>
    <property type="match status" value="1"/>
</dbReference>
<dbReference type="HOGENOM" id="CLU_148320_0_0_1"/>
<dbReference type="InterPro" id="IPR000727">
    <property type="entry name" value="T_SNARE_dom"/>
</dbReference>
<feature type="region of interest" description="Disordered" evidence="7">
    <location>
        <begin position="1"/>
        <end position="27"/>
    </location>
</feature>
<evidence type="ECO:0000256" key="6">
    <source>
        <dbReference type="ARBA" id="ARBA00023136"/>
    </source>
</evidence>
<evidence type="ECO:0000256" key="2">
    <source>
        <dbReference type="ARBA" id="ARBA00022448"/>
    </source>
</evidence>
<evidence type="ECO:0000313" key="11">
    <source>
        <dbReference type="Proteomes" id="UP000001568"/>
    </source>
</evidence>
<dbReference type="GO" id="GO:0015031">
    <property type="term" value="P:protein transport"/>
    <property type="evidence" value="ECO:0007669"/>
    <property type="project" value="UniProtKB-KW"/>
</dbReference>
<protein>
    <recommendedName>
        <fullName evidence="9">t-SNARE coiled-coil homology domain-containing protein</fullName>
    </recommendedName>
</protein>
<dbReference type="SUPFAM" id="SSF58038">
    <property type="entry name" value="SNARE fusion complex"/>
    <property type="match status" value="1"/>
</dbReference>
<evidence type="ECO:0000313" key="10">
    <source>
        <dbReference type="EMBL" id="ABO97014.1"/>
    </source>
</evidence>
<evidence type="ECO:0000256" key="3">
    <source>
        <dbReference type="ARBA" id="ARBA00022692"/>
    </source>
</evidence>
<dbReference type="OrthoDB" id="261831at2759"/>
<name>A4S0C5_OSTLU</name>
<dbReference type="GO" id="GO:0016020">
    <property type="term" value="C:membrane"/>
    <property type="evidence" value="ECO:0007669"/>
    <property type="project" value="UniProtKB-SubCell"/>
</dbReference>
<dbReference type="PANTHER" id="PTHR12791">
    <property type="entry name" value="GOLGI SNARE BET1-RELATED"/>
    <property type="match status" value="1"/>
</dbReference>
<dbReference type="Proteomes" id="UP000001568">
    <property type="component" value="Chromosome 7"/>
</dbReference>
<dbReference type="eggNOG" id="KOG1267">
    <property type="taxonomic scope" value="Eukaryota"/>
</dbReference>
<dbReference type="AlphaFoldDB" id="A4S0C5"/>
<dbReference type="Gramene" id="ABO97014">
    <property type="protein sequence ID" value="ABO97014"/>
    <property type="gene ID" value="OSTLU_32692"/>
</dbReference>
<evidence type="ECO:0000256" key="8">
    <source>
        <dbReference type="SAM" id="Phobius"/>
    </source>
</evidence>
<dbReference type="EMBL" id="CP000587">
    <property type="protein sequence ID" value="ABO97014.1"/>
    <property type="molecule type" value="Genomic_DNA"/>
</dbReference>
<dbReference type="PROSITE" id="PS50192">
    <property type="entry name" value="T_SNARE"/>
    <property type="match status" value="1"/>
</dbReference>
<sequence>MSAYPRPAHPYGASAAGLTSRPNASTSGGEFHVHVGAASAMDLDDEVAGLRGKVKMLKQMSNQIGEEASVRGSLIDALSVDFSSSDAAMKDVRRKVEHAFKQAKSGHLMALMFFALCAFFGMFVFVKFSKVISYLVPRGTGQSVRHH</sequence>
<keyword evidence="6 8" id="KW-0472">Membrane</keyword>
<dbReference type="GeneID" id="5003038"/>
<feature type="domain" description="T-SNARE coiled-coil homology" evidence="9">
    <location>
        <begin position="37"/>
        <end position="99"/>
    </location>
</feature>